<keyword evidence="2" id="KW-0812">Transmembrane</keyword>
<gene>
    <name evidence="3" type="ORF">B1207_12565</name>
</gene>
<reference evidence="3 4" key="1">
    <citation type="submission" date="2017-02" db="EMBL/GenBank/DDBJ databases">
        <title>Legionella quilivanii strain from human: case report and whole genome sequencing analysis.</title>
        <authorList>
            <person name="Lalancette C."/>
            <person name="Leduc J.-M."/>
            <person name="Levesque S."/>
            <person name="Fournier E."/>
            <person name="Saoud J."/>
            <person name="Faucher S.P."/>
            <person name="Bernard K."/>
            <person name="Martineau C."/>
            <person name="Longtin J."/>
        </authorList>
    </citation>
    <scope>NUCLEOTIDE SEQUENCE [LARGE SCALE GENOMIC DNA]</scope>
    <source>
        <strain evidence="3 4">ID143958</strain>
    </source>
</reference>
<dbReference type="Proteomes" id="UP000249458">
    <property type="component" value="Unassembled WGS sequence"/>
</dbReference>
<feature type="transmembrane region" description="Helical" evidence="2">
    <location>
        <begin position="68"/>
        <end position="89"/>
    </location>
</feature>
<dbReference type="RefSeq" id="WP_112220299.1">
    <property type="nucleotide sequence ID" value="NZ_MVJN01000009.1"/>
</dbReference>
<evidence type="ECO:0000313" key="4">
    <source>
        <dbReference type="Proteomes" id="UP000249458"/>
    </source>
</evidence>
<comment type="caution">
    <text evidence="3">The sequence shown here is derived from an EMBL/GenBank/DDBJ whole genome shotgun (WGS) entry which is preliminary data.</text>
</comment>
<dbReference type="EMBL" id="MVJN01000009">
    <property type="protein sequence ID" value="RAP35520.1"/>
    <property type="molecule type" value="Genomic_DNA"/>
</dbReference>
<sequence length="326" mass="37149">MFRRFLGFFKPTQENSYSKIDVENPDIKPELPPVIPISEKQDLLTRVEKLQQLKEEILEMERAYEKSFFRWQASTVLGSLALTAVWGGLVGRLNHKFFNPYWEDNKLLYRKRFDFMAQDDDGCTPASFGCVGYYPNFLNFGSKSLANCTQAGYSPLENLVCPDLYIQACLNMMDTMCDILNSTTYQYVDDETNRHSLNNAFGTLMTLSFITPLIGWLVVALLNEYKKKRPADLVPVSALQKDKLQDYISQIGSGIHLNISKKGFGNEYINSAELYSQIDREIALANATLLVNNIDQDKNNRASFFQPDKDEQQTGINLPDEAVYSA</sequence>
<evidence type="ECO:0000256" key="1">
    <source>
        <dbReference type="SAM" id="Coils"/>
    </source>
</evidence>
<name>A0A364LGZ3_9GAMM</name>
<keyword evidence="2" id="KW-0472">Membrane</keyword>
<organism evidence="3 4">
    <name type="scientific">Legionella quinlivanii</name>
    <dbReference type="NCBI Taxonomy" id="45073"/>
    <lineage>
        <taxon>Bacteria</taxon>
        <taxon>Pseudomonadati</taxon>
        <taxon>Pseudomonadota</taxon>
        <taxon>Gammaproteobacteria</taxon>
        <taxon>Legionellales</taxon>
        <taxon>Legionellaceae</taxon>
        <taxon>Legionella</taxon>
    </lineage>
</organism>
<keyword evidence="2" id="KW-1133">Transmembrane helix</keyword>
<evidence type="ECO:0008006" key="5">
    <source>
        <dbReference type="Google" id="ProtNLM"/>
    </source>
</evidence>
<keyword evidence="1" id="KW-0175">Coiled coil</keyword>
<dbReference type="AlphaFoldDB" id="A0A364LGZ3"/>
<protein>
    <recommendedName>
        <fullName evidence="5">Transmembrane protein</fullName>
    </recommendedName>
</protein>
<feature type="transmembrane region" description="Helical" evidence="2">
    <location>
        <begin position="200"/>
        <end position="222"/>
    </location>
</feature>
<feature type="coiled-coil region" evidence="1">
    <location>
        <begin position="40"/>
        <end position="67"/>
    </location>
</feature>
<accession>A0A364LGZ3</accession>
<evidence type="ECO:0000256" key="2">
    <source>
        <dbReference type="SAM" id="Phobius"/>
    </source>
</evidence>
<proteinExistence type="predicted"/>
<evidence type="ECO:0000313" key="3">
    <source>
        <dbReference type="EMBL" id="RAP35520.1"/>
    </source>
</evidence>